<reference evidence="6" key="3">
    <citation type="submission" date="2020-05" db="UniProtKB">
        <authorList>
            <consortium name="EnsemblMetazoa"/>
        </authorList>
    </citation>
    <scope>IDENTIFICATION</scope>
    <source>
        <strain evidence="6">Jacobina</strain>
    </source>
</reference>
<sequence>MFFAISVAFIISFFIVALRFLCELSIVRHGAVSSDKVSTNHSRQFSCESRGVLTLKIMSLSRFIIMCVSLFFVAQLEAATFIALPNQHPDHPGKCWDETQNVTLSVGESITVGDCIRLTCNKDLGISGASCSPKVVQLDNFECKELPMDLTQDYPHCCSKIQCVAEDGTLVVF</sequence>
<keyword evidence="3" id="KW-1133">Transmembrane helix</keyword>
<dbReference type="InterPro" id="IPR029277">
    <property type="entry name" value="SVWC_dom"/>
</dbReference>
<dbReference type="Proteomes" id="UP000092461">
    <property type="component" value="Unassembled WGS sequence"/>
</dbReference>
<name>A0A1B0CW68_LUTLO</name>
<keyword evidence="7" id="KW-1185">Reference proteome</keyword>
<keyword evidence="2" id="KW-0964">Secreted</keyword>
<reference evidence="7" key="1">
    <citation type="submission" date="2012-05" db="EMBL/GenBank/DDBJ databases">
        <title>Whole Genome Assembly of Lutzomyia longipalpis.</title>
        <authorList>
            <person name="Richards S."/>
            <person name="Qu C."/>
            <person name="Dillon R."/>
            <person name="Worley K."/>
            <person name="Scherer S."/>
            <person name="Batterton M."/>
            <person name="Taylor A."/>
            <person name="Hawes A."/>
            <person name="Hernandez B."/>
            <person name="Kovar C."/>
            <person name="Mandapat C."/>
            <person name="Pham C."/>
            <person name="Qu C."/>
            <person name="Jing C."/>
            <person name="Bess C."/>
            <person name="Bandaranaike D."/>
            <person name="Ngo D."/>
            <person name="Ongeri F."/>
            <person name="Arias F."/>
            <person name="Lara F."/>
            <person name="Weissenberger G."/>
            <person name="Kamau G."/>
            <person name="Han H."/>
            <person name="Shen H."/>
            <person name="Dinh H."/>
            <person name="Khalil I."/>
            <person name="Jones J."/>
            <person name="Shafer J."/>
            <person name="Jayaseelan J."/>
            <person name="Quiroz J."/>
            <person name="Blankenburg K."/>
            <person name="Nguyen L."/>
            <person name="Jackson L."/>
            <person name="Francisco L."/>
            <person name="Tang L.-Y."/>
            <person name="Pu L.-L."/>
            <person name="Perales L."/>
            <person name="Lorensuhewa L."/>
            <person name="Munidasa M."/>
            <person name="Coyle M."/>
            <person name="Taylor M."/>
            <person name="Puazo M."/>
            <person name="Firestine M."/>
            <person name="Scheel M."/>
            <person name="Javaid M."/>
            <person name="Wang M."/>
            <person name="Li M."/>
            <person name="Tabassum N."/>
            <person name="Saada N."/>
            <person name="Osuji N."/>
            <person name="Aqrawi P."/>
            <person name="Fu Q."/>
            <person name="Thornton R."/>
            <person name="Raj R."/>
            <person name="Goodspeed R."/>
            <person name="Mata R."/>
            <person name="Najjar R."/>
            <person name="Gubbala S."/>
            <person name="Lee S."/>
            <person name="Denson S."/>
            <person name="Patil S."/>
            <person name="Macmil S."/>
            <person name="Qi S."/>
            <person name="Matskevitch T."/>
            <person name="Palculict T."/>
            <person name="Mathew T."/>
            <person name="Vee V."/>
            <person name="Velamala V."/>
            <person name="Korchina V."/>
            <person name="Cai W."/>
            <person name="Liu W."/>
            <person name="Dai W."/>
            <person name="Zou X."/>
            <person name="Zhu Y."/>
            <person name="Zhang Y."/>
            <person name="Wu Y.-Q."/>
            <person name="Xin Y."/>
            <person name="Nazarath L."/>
            <person name="Kovar C."/>
            <person name="Han Y."/>
            <person name="Muzny D."/>
            <person name="Gibbs R."/>
        </authorList>
    </citation>
    <scope>NUCLEOTIDE SEQUENCE [LARGE SCALE GENOMIC DNA]</scope>
    <source>
        <strain evidence="7">Jacobina</strain>
    </source>
</reference>
<evidence type="ECO:0000313" key="7">
    <source>
        <dbReference type="Proteomes" id="UP000092461"/>
    </source>
</evidence>
<dbReference type="EMBL" id="GITU01001814">
    <property type="protein sequence ID" value="MBC1170517.1"/>
    <property type="molecule type" value="Transcribed_RNA"/>
</dbReference>
<evidence type="ECO:0000256" key="3">
    <source>
        <dbReference type="SAM" id="Phobius"/>
    </source>
</evidence>
<dbReference type="InterPro" id="IPR053308">
    <property type="entry name" value="Vago-like"/>
</dbReference>
<dbReference type="PANTHER" id="PTHR39957:SF1">
    <property type="entry name" value="AT09846P1-RELATED"/>
    <property type="match status" value="1"/>
</dbReference>
<dbReference type="Pfam" id="PF15430">
    <property type="entry name" value="SVWC"/>
    <property type="match status" value="1"/>
</dbReference>
<evidence type="ECO:0000313" key="5">
    <source>
        <dbReference type="EMBL" id="MBC1170517.1"/>
    </source>
</evidence>
<dbReference type="EnsemblMetazoa" id="LLOJ009252-RA">
    <property type="protein sequence ID" value="LLOJ009252-PA"/>
    <property type="gene ID" value="LLOJ009252"/>
</dbReference>
<keyword evidence="3" id="KW-0472">Membrane</keyword>
<keyword evidence="3" id="KW-0812">Transmembrane</keyword>
<dbReference type="AlphaFoldDB" id="A0A1B0CW68"/>
<proteinExistence type="predicted"/>
<dbReference type="VEuPathDB" id="VectorBase:LLONM1_006365"/>
<protein>
    <submittedName>
        <fullName evidence="5">Putative conserved plasma membrane protein</fullName>
    </submittedName>
</protein>
<evidence type="ECO:0000256" key="1">
    <source>
        <dbReference type="ARBA" id="ARBA00004613"/>
    </source>
</evidence>
<dbReference type="PANTHER" id="PTHR39957">
    <property type="entry name" value="AT09846P1-RELATED"/>
    <property type="match status" value="1"/>
</dbReference>
<comment type="subcellular location">
    <subcellularLocation>
        <location evidence="1">Secreted</location>
    </subcellularLocation>
</comment>
<feature type="transmembrane region" description="Helical" evidence="3">
    <location>
        <begin position="63"/>
        <end position="84"/>
    </location>
</feature>
<feature type="transmembrane region" description="Helical" evidence="3">
    <location>
        <begin position="6"/>
        <end position="27"/>
    </location>
</feature>
<dbReference type="VEuPathDB" id="VectorBase:LLOJ009252"/>
<feature type="domain" description="Single" evidence="4">
    <location>
        <begin position="95"/>
        <end position="163"/>
    </location>
</feature>
<evidence type="ECO:0000259" key="4">
    <source>
        <dbReference type="SMART" id="SM01318"/>
    </source>
</evidence>
<dbReference type="SMART" id="SM01318">
    <property type="entry name" value="SVWC"/>
    <property type="match status" value="1"/>
</dbReference>
<dbReference type="EMBL" id="AJWK01031833">
    <property type="status" value="NOT_ANNOTATED_CDS"/>
    <property type="molecule type" value="Genomic_DNA"/>
</dbReference>
<evidence type="ECO:0000256" key="2">
    <source>
        <dbReference type="ARBA" id="ARBA00022525"/>
    </source>
</evidence>
<dbReference type="GO" id="GO:0005576">
    <property type="term" value="C:extracellular region"/>
    <property type="evidence" value="ECO:0007669"/>
    <property type="project" value="UniProtKB-SubCell"/>
</dbReference>
<reference evidence="5" key="2">
    <citation type="journal article" date="2020" name="BMC">
        <title>Leishmania infection induces a limited differential gene expression in the sand fly midgut.</title>
        <authorList>
            <person name="Coutinho-Abreu I.V."/>
            <person name="Serafim T.D."/>
            <person name="Meneses C."/>
            <person name="Kamhawi S."/>
            <person name="Oliveira F."/>
            <person name="Valenzuela J.G."/>
        </authorList>
    </citation>
    <scope>NUCLEOTIDE SEQUENCE</scope>
    <source>
        <strain evidence="5">Jacobina</strain>
        <tissue evidence="5">Midgut</tissue>
    </source>
</reference>
<evidence type="ECO:0000313" key="6">
    <source>
        <dbReference type="EnsemblMetazoa" id="LLOJ009252-PA"/>
    </source>
</evidence>
<organism evidence="6 7">
    <name type="scientific">Lutzomyia longipalpis</name>
    <name type="common">Sand fly</name>
    <dbReference type="NCBI Taxonomy" id="7200"/>
    <lineage>
        <taxon>Eukaryota</taxon>
        <taxon>Metazoa</taxon>
        <taxon>Ecdysozoa</taxon>
        <taxon>Arthropoda</taxon>
        <taxon>Hexapoda</taxon>
        <taxon>Insecta</taxon>
        <taxon>Pterygota</taxon>
        <taxon>Neoptera</taxon>
        <taxon>Endopterygota</taxon>
        <taxon>Diptera</taxon>
        <taxon>Nematocera</taxon>
        <taxon>Psychodoidea</taxon>
        <taxon>Psychodidae</taxon>
        <taxon>Lutzomyia</taxon>
        <taxon>Lutzomyia</taxon>
    </lineage>
</organism>
<accession>A0A1B0CW68</accession>